<organism evidence="3 4">
    <name type="scientific">Tribonema minus</name>
    <dbReference type="NCBI Taxonomy" id="303371"/>
    <lineage>
        <taxon>Eukaryota</taxon>
        <taxon>Sar</taxon>
        <taxon>Stramenopiles</taxon>
        <taxon>Ochrophyta</taxon>
        <taxon>PX clade</taxon>
        <taxon>Xanthophyceae</taxon>
        <taxon>Tribonematales</taxon>
        <taxon>Tribonemataceae</taxon>
        <taxon>Tribonema</taxon>
    </lineage>
</organism>
<feature type="region of interest" description="Disordered" evidence="1">
    <location>
        <begin position="1"/>
        <end position="67"/>
    </location>
</feature>
<feature type="compositionally biased region" description="Polar residues" evidence="1">
    <location>
        <begin position="47"/>
        <end position="67"/>
    </location>
</feature>
<evidence type="ECO:0000256" key="1">
    <source>
        <dbReference type="SAM" id="MobiDB-lite"/>
    </source>
</evidence>
<dbReference type="InterPro" id="IPR032047">
    <property type="entry name" value="ResT/TelK_cat"/>
</dbReference>
<dbReference type="AlphaFoldDB" id="A0A835Z5G7"/>
<evidence type="ECO:0000259" key="2">
    <source>
        <dbReference type="Pfam" id="PF16684"/>
    </source>
</evidence>
<name>A0A835Z5G7_9STRA</name>
<dbReference type="EMBL" id="JAFCMP010000112">
    <property type="protein sequence ID" value="KAG5186479.1"/>
    <property type="molecule type" value="Genomic_DNA"/>
</dbReference>
<evidence type="ECO:0000313" key="4">
    <source>
        <dbReference type="Proteomes" id="UP000664859"/>
    </source>
</evidence>
<keyword evidence="4" id="KW-1185">Reference proteome</keyword>
<dbReference type="Pfam" id="PF16684">
    <property type="entry name" value="ResT-TelK_cat"/>
    <property type="match status" value="1"/>
</dbReference>
<feature type="domain" description="Telomere resolvase ResT/TelK catalytic" evidence="2">
    <location>
        <begin position="337"/>
        <end position="496"/>
    </location>
</feature>
<sequence>MRPALLIDVSGLDDDWVSSDESGSEESDASETESGSESDWTEHTDKCNSMSVSSADTGTDSCASDMSVTPLQSTASETHVFFDPVKMYKQLEERMSASMFDACGLEPEDVPPLISIFDEKVGRFTVAQKIAKKLRTTESMLSLALDTIRLTFFADDKVVAMEERTNASKVSKLAILMLESASYNDHEDDLVIKEVELCVEYIVDLLERKKATYLSCVKAAWMAQNIYSDDCVAKMSEIDALLKKKLVGSRGKTREAVKTAIDDYDKFKQLSLKEKVGVQKLLRQEPLTGLEDVDDGILKLPILPQYVRDLHLTKQESDEVARKSMEALAIKSVNSVCVDASDLISKCEKTLKDVKSNAFDLAAAIALTCGRRMTEIFSVGKFEAVEGEERTLAFSGQVKKRFGSHDATNFVPTLAKASVFLDAINRLRVEKSCTGLSNRDVNLKWSNSCQSAARRLLGDDGHFHELRAMYAVIAFNATLPHSYSLNAFVSRVLGHVGLGNSLTYACINVSNLAPAHKFQWSYLNAYGAAPSPKRKPLREVIRK</sequence>
<evidence type="ECO:0000313" key="3">
    <source>
        <dbReference type="EMBL" id="KAG5186479.1"/>
    </source>
</evidence>
<accession>A0A835Z5G7</accession>
<dbReference type="Proteomes" id="UP000664859">
    <property type="component" value="Unassembled WGS sequence"/>
</dbReference>
<reference evidence="3" key="1">
    <citation type="submission" date="2021-02" db="EMBL/GenBank/DDBJ databases">
        <title>First Annotated Genome of the Yellow-green Alga Tribonema minus.</title>
        <authorList>
            <person name="Mahan K.M."/>
        </authorList>
    </citation>
    <scope>NUCLEOTIDE SEQUENCE</scope>
    <source>
        <strain evidence="3">UTEX B ZZ1240</strain>
    </source>
</reference>
<dbReference type="InterPro" id="IPR038280">
    <property type="entry name" value="ResT/TelK_cat_sf"/>
</dbReference>
<gene>
    <name evidence="3" type="ORF">JKP88DRAFT_241088</name>
</gene>
<comment type="caution">
    <text evidence="3">The sequence shown here is derived from an EMBL/GenBank/DDBJ whole genome shotgun (WGS) entry which is preliminary data.</text>
</comment>
<dbReference type="Gene3D" id="1.10.443.30">
    <property type="entry name" value="Telomere resolvase"/>
    <property type="match status" value="1"/>
</dbReference>
<feature type="compositionally biased region" description="Acidic residues" evidence="1">
    <location>
        <begin position="11"/>
        <end position="36"/>
    </location>
</feature>
<protein>
    <recommendedName>
        <fullName evidence="2">Telomere resolvase ResT/TelK catalytic domain-containing protein</fullName>
    </recommendedName>
</protein>
<proteinExistence type="predicted"/>